<feature type="region of interest" description="Disordered" evidence="1">
    <location>
        <begin position="1"/>
        <end position="21"/>
    </location>
</feature>
<dbReference type="OrthoDB" id="33460at10239"/>
<protein>
    <submittedName>
        <fullName evidence="2">Uncharacterized protein</fullName>
    </submittedName>
</protein>
<name>S5YAP6_9CAUD</name>
<evidence type="ECO:0000313" key="2">
    <source>
        <dbReference type="EMBL" id="AGT12715.1"/>
    </source>
</evidence>
<organism evidence="2 3">
    <name type="scientific">Mycobacterium phage Whirlwind</name>
    <dbReference type="NCBI Taxonomy" id="1340826"/>
    <lineage>
        <taxon>Viruses</taxon>
        <taxon>Duplodnaviria</taxon>
        <taxon>Heunggongvirae</taxon>
        <taxon>Uroviricota</taxon>
        <taxon>Caudoviricetes</taxon>
        <taxon>Vilmaviridae</taxon>
        <taxon>Lclasvirinae</taxon>
        <taxon>Lumosvirus</taxon>
        <taxon>Lumosvirus whirlwind</taxon>
    </lineage>
</organism>
<dbReference type="KEGG" id="vg:16548087"/>
<sequence>MKARVRFGINGQKDDDDDLSGERVMDHVPRLGDTCYKNGVALEVAHVVWTFDPDSLCDVIVLFETDDLAAARKFFKGDDHYV</sequence>
<keyword evidence="3" id="KW-1185">Reference proteome</keyword>
<reference evidence="2 3" key="1">
    <citation type="submission" date="2013-05" db="EMBL/GenBank/DDBJ databases">
        <authorList>
            <person name="Williams P.R."/>
            <person name="Bowman C.A."/>
            <person name="Russell D.A."/>
            <person name="Jacobs-Sera D."/>
            <person name="Hendrix R.W."/>
            <person name="Hatfull G.F."/>
        </authorList>
    </citation>
    <scope>NUCLEOTIDE SEQUENCE [LARGE SCALE GENOMIC DNA]</scope>
</reference>
<dbReference type="RefSeq" id="YP_008408765.1">
    <property type="nucleotide sequence ID" value="NC_022052.1"/>
</dbReference>
<evidence type="ECO:0000313" key="3">
    <source>
        <dbReference type="Proteomes" id="UP000015551"/>
    </source>
</evidence>
<accession>S5YAP6</accession>
<gene>
    <name evidence="2" type="primary">119</name>
    <name evidence="2" type="ORF">PBI_WHIRLWIND_119</name>
</gene>
<dbReference type="EMBL" id="KF024725">
    <property type="protein sequence ID" value="AGT12715.1"/>
    <property type="molecule type" value="Genomic_DNA"/>
</dbReference>
<proteinExistence type="predicted"/>
<evidence type="ECO:0000256" key="1">
    <source>
        <dbReference type="SAM" id="MobiDB-lite"/>
    </source>
</evidence>
<dbReference type="Proteomes" id="UP000015551">
    <property type="component" value="Segment"/>
</dbReference>
<dbReference type="GeneID" id="16548087"/>